<protein>
    <submittedName>
        <fullName evidence="2">Uncharacterized protein</fullName>
    </submittedName>
</protein>
<reference evidence="2" key="1">
    <citation type="submission" date="2019-03" db="EMBL/GenBank/DDBJ databases">
        <title>WGS assembly of Setaria viridis.</title>
        <authorList>
            <person name="Huang P."/>
            <person name="Jenkins J."/>
            <person name="Grimwood J."/>
            <person name="Barry K."/>
            <person name="Healey A."/>
            <person name="Mamidi S."/>
            <person name="Sreedasyam A."/>
            <person name="Shu S."/>
            <person name="Feldman M."/>
            <person name="Wu J."/>
            <person name="Yu Y."/>
            <person name="Chen C."/>
            <person name="Johnson J."/>
            <person name="Rokhsar D."/>
            <person name="Baxter I."/>
            <person name="Schmutz J."/>
            <person name="Brutnell T."/>
            <person name="Kellogg E."/>
        </authorList>
    </citation>
    <scope>NUCLEOTIDE SEQUENCE [LARGE SCALE GENOMIC DNA]</scope>
</reference>
<gene>
    <name evidence="2" type="ORF">SEVIR_9G102350v2</name>
</gene>
<feature type="signal peptide" evidence="1">
    <location>
        <begin position="1"/>
        <end position="19"/>
    </location>
</feature>
<keyword evidence="1" id="KW-0732">Signal</keyword>
<dbReference type="Gramene" id="TKV91527">
    <property type="protein sequence ID" value="TKV91527"/>
    <property type="gene ID" value="SEVIR_9G102350v2"/>
</dbReference>
<sequence length="43" mass="5168">MFSCCLLVRVFYMCTTMVAYDRSSVLKQVTLYYKGIINMFLWE</sequence>
<dbReference type="EMBL" id="CM016560">
    <property type="protein sequence ID" value="TKV91527.1"/>
    <property type="molecule type" value="Genomic_DNA"/>
</dbReference>
<feature type="chain" id="PRO_5020705536" evidence="1">
    <location>
        <begin position="20"/>
        <end position="43"/>
    </location>
</feature>
<accession>A0A4U6SRV7</accession>
<evidence type="ECO:0000313" key="3">
    <source>
        <dbReference type="Proteomes" id="UP000298652"/>
    </source>
</evidence>
<name>A0A4U6SRV7_SETVI</name>
<proteinExistence type="predicted"/>
<keyword evidence="3" id="KW-1185">Reference proteome</keyword>
<dbReference type="AlphaFoldDB" id="A0A4U6SRV7"/>
<organism evidence="2 3">
    <name type="scientific">Setaria viridis</name>
    <name type="common">Green bristlegrass</name>
    <name type="synonym">Setaria italica subsp. viridis</name>
    <dbReference type="NCBI Taxonomy" id="4556"/>
    <lineage>
        <taxon>Eukaryota</taxon>
        <taxon>Viridiplantae</taxon>
        <taxon>Streptophyta</taxon>
        <taxon>Embryophyta</taxon>
        <taxon>Tracheophyta</taxon>
        <taxon>Spermatophyta</taxon>
        <taxon>Magnoliopsida</taxon>
        <taxon>Liliopsida</taxon>
        <taxon>Poales</taxon>
        <taxon>Poaceae</taxon>
        <taxon>PACMAD clade</taxon>
        <taxon>Panicoideae</taxon>
        <taxon>Panicodae</taxon>
        <taxon>Paniceae</taxon>
        <taxon>Cenchrinae</taxon>
        <taxon>Setaria</taxon>
    </lineage>
</organism>
<evidence type="ECO:0000256" key="1">
    <source>
        <dbReference type="SAM" id="SignalP"/>
    </source>
</evidence>
<evidence type="ECO:0000313" key="2">
    <source>
        <dbReference type="EMBL" id="TKV91527.1"/>
    </source>
</evidence>
<dbReference type="Proteomes" id="UP000298652">
    <property type="component" value="Chromosome 9"/>
</dbReference>